<evidence type="ECO:0000313" key="3">
    <source>
        <dbReference type="EMBL" id="GAU95985.1"/>
    </source>
</evidence>
<feature type="compositionally biased region" description="Low complexity" evidence="1">
    <location>
        <begin position="332"/>
        <end position="348"/>
    </location>
</feature>
<dbReference type="EMBL" id="BDGG01000003">
    <property type="protein sequence ID" value="GAU95985.1"/>
    <property type="molecule type" value="Genomic_DNA"/>
</dbReference>
<feature type="region of interest" description="Disordered" evidence="1">
    <location>
        <begin position="23"/>
        <end position="80"/>
    </location>
</feature>
<feature type="compositionally biased region" description="Basic and acidic residues" evidence="1">
    <location>
        <begin position="455"/>
        <end position="481"/>
    </location>
</feature>
<feature type="region of interest" description="Disordered" evidence="1">
    <location>
        <begin position="682"/>
        <end position="878"/>
    </location>
</feature>
<dbReference type="Pfam" id="PF02037">
    <property type="entry name" value="SAP"/>
    <property type="match status" value="1"/>
</dbReference>
<feature type="compositionally biased region" description="Basic and acidic residues" evidence="1">
    <location>
        <begin position="56"/>
        <end position="67"/>
    </location>
</feature>
<dbReference type="InterPro" id="IPR035979">
    <property type="entry name" value="RBD_domain_sf"/>
</dbReference>
<feature type="domain" description="SAP" evidence="2">
    <location>
        <begin position="11"/>
        <end position="45"/>
    </location>
</feature>
<evidence type="ECO:0000256" key="1">
    <source>
        <dbReference type="SAM" id="MobiDB-lite"/>
    </source>
</evidence>
<dbReference type="GO" id="GO:0003723">
    <property type="term" value="F:RNA binding"/>
    <property type="evidence" value="ECO:0007669"/>
    <property type="project" value="TreeGrafter"/>
</dbReference>
<feature type="compositionally biased region" description="Polar residues" evidence="1">
    <location>
        <begin position="185"/>
        <end position="195"/>
    </location>
</feature>
<dbReference type="GO" id="GO:0061574">
    <property type="term" value="C:ASAP complex"/>
    <property type="evidence" value="ECO:0007669"/>
    <property type="project" value="TreeGrafter"/>
</dbReference>
<dbReference type="SMART" id="SM00513">
    <property type="entry name" value="SAP"/>
    <property type="match status" value="1"/>
</dbReference>
<dbReference type="STRING" id="947166.A0A1D1V5H4"/>
<organism evidence="3 4">
    <name type="scientific">Ramazzottius varieornatus</name>
    <name type="common">Water bear</name>
    <name type="synonym">Tardigrade</name>
    <dbReference type="NCBI Taxonomy" id="947166"/>
    <lineage>
        <taxon>Eukaryota</taxon>
        <taxon>Metazoa</taxon>
        <taxon>Ecdysozoa</taxon>
        <taxon>Tardigrada</taxon>
        <taxon>Eutardigrada</taxon>
        <taxon>Parachela</taxon>
        <taxon>Hypsibioidea</taxon>
        <taxon>Ramazzottiidae</taxon>
        <taxon>Ramazzottius</taxon>
    </lineage>
</organism>
<comment type="caution">
    <text evidence="3">The sequence shown here is derived from an EMBL/GenBank/DDBJ whole genome shotgun (WGS) entry which is preliminary data.</text>
</comment>
<feature type="compositionally biased region" description="Polar residues" evidence="1">
    <location>
        <begin position="349"/>
        <end position="371"/>
    </location>
</feature>
<feature type="compositionally biased region" description="Basic and acidic residues" evidence="1">
    <location>
        <begin position="104"/>
        <end position="115"/>
    </location>
</feature>
<dbReference type="Gene3D" id="1.10.720.30">
    <property type="entry name" value="SAP domain"/>
    <property type="match status" value="1"/>
</dbReference>
<dbReference type="Pfam" id="PF16294">
    <property type="entry name" value="RSB_motif"/>
    <property type="match status" value="1"/>
</dbReference>
<feature type="compositionally biased region" description="Basic and acidic residues" evidence="1">
    <location>
        <begin position="763"/>
        <end position="795"/>
    </location>
</feature>
<sequence length="878" mass="97385">MDDLIVSGKPLGELKVTELKDELGKRSLSKSGNKSQLAQRLGEYLLANPEGSPVPVKEHSSPHKASPEKTTPGDTNPFIAQYLAERESLLAESLDHKRKVQAVAEKRTEDIEKPPLENAENNSMAPSQAEGTSVAEAPSVHEEEIAQEASPNSRRKGRKPELRRSDRSEQEAQEASENNAGLDLSVSSPRKTLSPSPKKDSTPLGSQPVVVESKASPAAAVEQNDVTVGATASVGQPNSFLHNNDILVSSNSKNDLVKDVVRDVPEESWTMEVNEAQPTPAFLRDAVNVRPAAGEESVPEHSVRKEVREETKNDDAFDDVEVTLDVDEPTEQSAEPSQTSTPTEETSSGLRNQTILDRSLNAPNSSNSTGTAKDESENSGEKPGHTSNLAKTLSIDEEKLDYGEIEGDDELTVKEEQKAAVPTVRTPSPRGQKRPTSPIRKESDKSSRKSSSYKAADEKTASMKSNGSHEETAKEGREPPRKMSRYGLGPIREEVQKIVCADAAADSKRALDASDNKRGLSPPSSRATPTALLHIKNLTRPFTEKQLKEMLSKTGTLVEGPDHFWLDSIKSQCIATFSTVEEAEATRRALFNLVWPASNPRQLFAEFIREDEFKQKTSVPSTPVTPIGLPDSGNKRTLSSGLRPQIDRGQVEKLKITVASNKETGEAHRDVAIAREEKRLERRAEREKELEARVGGKDETDNKTLSPKKEPAAAEREWDRGKPAPEDTLKVKTETEPTKPVGIPLDVLFHRTETRPQIYWKPLTEEQVKARDEEEQKLAAEREERRKQFDQDRPRPGAGTDENNKFRSDRMRRDASRERPRESPRRRSRSPRRDDRGGARPGSYRRSSPVRRRPSPSPRYSGGGRRRSRSRSPVGRRY</sequence>
<dbReference type="SUPFAM" id="SSF68906">
    <property type="entry name" value="SAP domain"/>
    <property type="match status" value="1"/>
</dbReference>
<dbReference type="InterPro" id="IPR036361">
    <property type="entry name" value="SAP_dom_sf"/>
</dbReference>
<dbReference type="Proteomes" id="UP000186922">
    <property type="component" value="Unassembled WGS sequence"/>
</dbReference>
<dbReference type="CDD" id="cd12432">
    <property type="entry name" value="RRM_ACINU"/>
    <property type="match status" value="1"/>
</dbReference>
<dbReference type="InterPro" id="IPR003034">
    <property type="entry name" value="SAP_dom"/>
</dbReference>
<dbReference type="SUPFAM" id="SSF54928">
    <property type="entry name" value="RNA-binding domain, RBD"/>
    <property type="match status" value="1"/>
</dbReference>
<dbReference type="GO" id="GO:0008380">
    <property type="term" value="P:RNA splicing"/>
    <property type="evidence" value="ECO:0007669"/>
    <property type="project" value="TreeGrafter"/>
</dbReference>
<feature type="compositionally biased region" description="Polar residues" evidence="1">
    <location>
        <begin position="29"/>
        <end position="38"/>
    </location>
</feature>
<feature type="compositionally biased region" description="Basic and acidic residues" evidence="1">
    <location>
        <begin position="372"/>
        <end position="384"/>
    </location>
</feature>
<feature type="compositionally biased region" description="Basic and acidic residues" evidence="1">
    <location>
        <begin position="682"/>
        <end position="737"/>
    </location>
</feature>
<feature type="region of interest" description="Disordered" evidence="1">
    <location>
        <begin position="285"/>
        <end position="489"/>
    </location>
</feature>
<dbReference type="PANTHER" id="PTHR46589">
    <property type="entry name" value="APOPTOTIC CHROMATIN CONDENSATION INDUCER IN THE NUCLEUS"/>
    <property type="match status" value="1"/>
</dbReference>
<dbReference type="InterPro" id="IPR032552">
    <property type="entry name" value="RSB_motif"/>
</dbReference>
<dbReference type="Gene3D" id="3.30.70.330">
    <property type="match status" value="1"/>
</dbReference>
<proteinExistence type="predicted"/>
<name>A0A1D1V5H4_RAMVA</name>
<dbReference type="GO" id="GO:0071011">
    <property type="term" value="C:precatalytic spliceosome"/>
    <property type="evidence" value="ECO:0007669"/>
    <property type="project" value="TreeGrafter"/>
</dbReference>
<feature type="compositionally biased region" description="Acidic residues" evidence="1">
    <location>
        <begin position="316"/>
        <end position="330"/>
    </location>
</feature>
<feature type="compositionally biased region" description="Polar residues" evidence="1">
    <location>
        <begin position="119"/>
        <end position="131"/>
    </location>
</feature>
<keyword evidence="4" id="KW-1185">Reference proteome</keyword>
<feature type="compositionally biased region" description="Basic and acidic residues" evidence="1">
    <location>
        <begin position="802"/>
        <end position="838"/>
    </location>
</feature>
<dbReference type="AlphaFoldDB" id="A0A1D1V5H4"/>
<feature type="compositionally biased region" description="Basic and acidic residues" evidence="1">
    <location>
        <begin position="159"/>
        <end position="170"/>
    </location>
</feature>
<feature type="region of interest" description="Disordered" evidence="1">
    <location>
        <begin position="99"/>
        <end position="223"/>
    </location>
</feature>
<accession>A0A1D1V5H4</accession>
<evidence type="ECO:0000259" key="2">
    <source>
        <dbReference type="PROSITE" id="PS50800"/>
    </source>
</evidence>
<reference evidence="3 4" key="1">
    <citation type="journal article" date="2016" name="Nat. Commun.">
        <title>Extremotolerant tardigrade genome and improved radiotolerance of human cultured cells by tardigrade-unique protein.</title>
        <authorList>
            <person name="Hashimoto T."/>
            <person name="Horikawa D.D."/>
            <person name="Saito Y."/>
            <person name="Kuwahara H."/>
            <person name="Kozuka-Hata H."/>
            <person name="Shin-I T."/>
            <person name="Minakuchi Y."/>
            <person name="Ohishi K."/>
            <person name="Motoyama A."/>
            <person name="Aizu T."/>
            <person name="Enomoto A."/>
            <person name="Kondo K."/>
            <person name="Tanaka S."/>
            <person name="Hara Y."/>
            <person name="Koshikawa S."/>
            <person name="Sagara H."/>
            <person name="Miura T."/>
            <person name="Yokobori S."/>
            <person name="Miyagawa K."/>
            <person name="Suzuki Y."/>
            <person name="Kubo T."/>
            <person name="Oyama M."/>
            <person name="Kohara Y."/>
            <person name="Fujiyama A."/>
            <person name="Arakawa K."/>
            <person name="Katayama T."/>
            <person name="Toyoda A."/>
            <person name="Kunieda T."/>
        </authorList>
    </citation>
    <scope>NUCLEOTIDE SEQUENCE [LARGE SCALE GENOMIC DNA]</scope>
    <source>
        <strain evidence="3 4">YOKOZUNA-1</strain>
    </source>
</reference>
<dbReference type="OrthoDB" id="5348404at2759"/>
<dbReference type="InterPro" id="IPR052793">
    <property type="entry name" value="EJC-associated_protein"/>
</dbReference>
<evidence type="ECO:0000313" key="4">
    <source>
        <dbReference type="Proteomes" id="UP000186922"/>
    </source>
</evidence>
<feature type="compositionally biased region" description="Basic residues" evidence="1">
    <location>
        <begin position="864"/>
        <end position="878"/>
    </location>
</feature>
<dbReference type="InterPro" id="IPR012677">
    <property type="entry name" value="Nucleotide-bd_a/b_plait_sf"/>
</dbReference>
<protein>
    <recommendedName>
        <fullName evidence="2">SAP domain-containing protein</fullName>
    </recommendedName>
</protein>
<dbReference type="InterPro" id="IPR034257">
    <property type="entry name" value="Acinus_RRM"/>
</dbReference>
<dbReference type="PROSITE" id="PS50800">
    <property type="entry name" value="SAP"/>
    <property type="match status" value="1"/>
</dbReference>
<gene>
    <name evidence="3" type="primary">RvY_07496-1</name>
    <name evidence="3" type="synonym">RvY_07496.1</name>
    <name evidence="3" type="ORF">RvY_07496</name>
</gene>
<feature type="region of interest" description="Disordered" evidence="1">
    <location>
        <begin position="615"/>
        <end position="641"/>
    </location>
</feature>
<dbReference type="PANTHER" id="PTHR46589:SF1">
    <property type="entry name" value="APOPTOTIC CHROMATIN CONDENSATION INDUCER IN THE NUCLEUS"/>
    <property type="match status" value="1"/>
</dbReference>
<feature type="compositionally biased region" description="Basic and acidic residues" evidence="1">
    <location>
        <begin position="298"/>
        <end position="315"/>
    </location>
</feature>